<protein>
    <recommendedName>
        <fullName evidence="4">DUF3955 domain-containing protein</fullName>
    </recommendedName>
</protein>
<evidence type="ECO:0000313" key="2">
    <source>
        <dbReference type="EMBL" id="MEQ6354751.1"/>
    </source>
</evidence>
<dbReference type="EMBL" id="JBEGDG010000005">
    <property type="protein sequence ID" value="MEQ6354751.1"/>
    <property type="molecule type" value="Genomic_DNA"/>
</dbReference>
<accession>A0ABV1MQI0</accession>
<reference evidence="2 3" key="1">
    <citation type="submission" date="2024-06" db="EMBL/GenBank/DDBJ databases">
        <title>Lysinibacillus zambalefons sp. nov., a Novel Firmicute Isolated from the Poon Bato Zambales Hyperalkaline Spring.</title>
        <authorList>
            <person name="Aja J.A."/>
            <person name="Lazaro J.E.H."/>
            <person name="Llorin L.D."/>
            <person name="Lim K.R."/>
            <person name="Teodosio J."/>
            <person name="Dalisay D.S."/>
        </authorList>
    </citation>
    <scope>NUCLEOTIDE SEQUENCE [LARGE SCALE GENOMIC DNA]</scope>
    <source>
        <strain evidence="2 3">M3</strain>
    </source>
</reference>
<keyword evidence="1" id="KW-0472">Membrane</keyword>
<dbReference type="RefSeq" id="WP_349659398.1">
    <property type="nucleotide sequence ID" value="NZ_JBEGDG010000005.1"/>
</dbReference>
<dbReference type="Proteomes" id="UP001478862">
    <property type="component" value="Unassembled WGS sequence"/>
</dbReference>
<keyword evidence="1" id="KW-1133">Transmembrane helix</keyword>
<gene>
    <name evidence="2" type="ORF">ABNX05_08995</name>
</gene>
<evidence type="ECO:0000256" key="1">
    <source>
        <dbReference type="SAM" id="Phobius"/>
    </source>
</evidence>
<keyword evidence="3" id="KW-1185">Reference proteome</keyword>
<evidence type="ECO:0008006" key="4">
    <source>
        <dbReference type="Google" id="ProtNLM"/>
    </source>
</evidence>
<comment type="caution">
    <text evidence="2">The sequence shown here is derived from an EMBL/GenBank/DDBJ whole genome shotgun (WGS) entry which is preliminary data.</text>
</comment>
<name>A0ABV1MQI0_9BACI</name>
<proteinExistence type="predicted"/>
<sequence>MAYKQKFVVFLLIGMGFTVQGVARLSQLIVYSNLNWFELIYSSFTLIVGFSVLFISRDNFKKMRKNKG</sequence>
<evidence type="ECO:0000313" key="3">
    <source>
        <dbReference type="Proteomes" id="UP001478862"/>
    </source>
</evidence>
<organism evidence="2 3">
    <name type="scientific">Lysinibacillus zambalensis</name>
    <dbReference type="NCBI Taxonomy" id="3160866"/>
    <lineage>
        <taxon>Bacteria</taxon>
        <taxon>Bacillati</taxon>
        <taxon>Bacillota</taxon>
        <taxon>Bacilli</taxon>
        <taxon>Bacillales</taxon>
        <taxon>Bacillaceae</taxon>
        <taxon>Lysinibacillus</taxon>
    </lineage>
</organism>
<feature type="transmembrane region" description="Helical" evidence="1">
    <location>
        <begin position="7"/>
        <end position="30"/>
    </location>
</feature>
<feature type="transmembrane region" description="Helical" evidence="1">
    <location>
        <begin position="36"/>
        <end position="55"/>
    </location>
</feature>
<keyword evidence="1" id="KW-0812">Transmembrane</keyword>